<evidence type="ECO:0000259" key="2">
    <source>
        <dbReference type="Pfam" id="PF13514"/>
    </source>
</evidence>
<dbReference type="AlphaFoldDB" id="A0A2S7MZ17"/>
<dbReference type="RefSeq" id="WP_104849715.1">
    <property type="nucleotide sequence ID" value="NZ_PKOZ01000006.1"/>
</dbReference>
<dbReference type="PANTHER" id="PTHR41259:SF1">
    <property type="entry name" value="DOUBLE-STRAND BREAK REPAIR RAD50 ATPASE, PUTATIVE-RELATED"/>
    <property type="match status" value="1"/>
</dbReference>
<keyword evidence="1" id="KW-0175">Coiled coil</keyword>
<comment type="caution">
    <text evidence="3">The sequence shown here is derived from an EMBL/GenBank/DDBJ whole genome shotgun (WGS) entry which is preliminary data.</text>
</comment>
<evidence type="ECO:0000313" key="3">
    <source>
        <dbReference type="EMBL" id="PQD95010.1"/>
    </source>
</evidence>
<proteinExistence type="predicted"/>
<name>A0A2S7MZ17_9BACI</name>
<gene>
    <name evidence="3" type="ORF">CYL18_11805</name>
</gene>
<evidence type="ECO:0000256" key="1">
    <source>
        <dbReference type="SAM" id="Coils"/>
    </source>
</evidence>
<evidence type="ECO:0000313" key="4">
    <source>
        <dbReference type="Proteomes" id="UP000239663"/>
    </source>
</evidence>
<feature type="coiled-coil region" evidence="1">
    <location>
        <begin position="280"/>
        <end position="314"/>
    </location>
</feature>
<dbReference type="OrthoDB" id="9764467at2"/>
<dbReference type="PANTHER" id="PTHR41259">
    <property type="entry name" value="DOUBLE-STRAND BREAK REPAIR RAD50 ATPASE, PUTATIVE-RELATED"/>
    <property type="match status" value="1"/>
</dbReference>
<dbReference type="Proteomes" id="UP000239663">
    <property type="component" value="Unassembled WGS sequence"/>
</dbReference>
<organism evidence="3 4">
    <name type="scientific">Pradoshia eiseniae</name>
    <dbReference type="NCBI Taxonomy" id="2064768"/>
    <lineage>
        <taxon>Bacteria</taxon>
        <taxon>Bacillati</taxon>
        <taxon>Bacillota</taxon>
        <taxon>Bacilli</taxon>
        <taxon>Bacillales</taxon>
        <taxon>Bacillaceae</taxon>
        <taxon>Pradoshia</taxon>
    </lineage>
</organism>
<dbReference type="EMBL" id="PKOZ01000006">
    <property type="protein sequence ID" value="PQD95010.1"/>
    <property type="molecule type" value="Genomic_DNA"/>
</dbReference>
<accession>A0A2S7MZ17</accession>
<feature type="coiled-coil region" evidence="1">
    <location>
        <begin position="936"/>
        <end position="970"/>
    </location>
</feature>
<dbReference type="Pfam" id="PF13514">
    <property type="entry name" value="AAA_27"/>
    <property type="match status" value="1"/>
</dbReference>
<protein>
    <recommendedName>
        <fullName evidence="2">YhaN AAA domain-containing protein</fullName>
    </recommendedName>
</protein>
<dbReference type="InterPro" id="IPR027417">
    <property type="entry name" value="P-loop_NTPase"/>
</dbReference>
<dbReference type="InterPro" id="IPR038734">
    <property type="entry name" value="YhaN_AAA"/>
</dbReference>
<feature type="domain" description="YhaN AAA" evidence="2">
    <location>
        <begin position="1"/>
        <end position="205"/>
    </location>
</feature>
<dbReference type="SUPFAM" id="SSF52540">
    <property type="entry name" value="P-loop containing nucleoside triphosphate hydrolases"/>
    <property type="match status" value="1"/>
</dbReference>
<dbReference type="Gene3D" id="3.40.50.300">
    <property type="entry name" value="P-loop containing nucleotide triphosphate hydrolases"/>
    <property type="match status" value="2"/>
</dbReference>
<reference evidence="3 4" key="1">
    <citation type="submission" date="2017-12" db="EMBL/GenBank/DDBJ databases">
        <title>Taxonomic description and draft genome of Pradoshia cofamensis Gen. nov., sp. nov., a thermotolerant bacillale isolated from anterior gut of earthworm Eisenia fetida.</title>
        <authorList>
            <person name="Saha T."/>
            <person name="Chakraborty R."/>
        </authorList>
    </citation>
    <scope>NUCLEOTIDE SEQUENCE [LARGE SCALE GENOMIC DNA]</scope>
    <source>
        <strain evidence="3 4">EAG3</strain>
    </source>
</reference>
<keyword evidence="4" id="KW-1185">Reference proteome</keyword>
<sequence length="1173" mass="134981">MRFDRLEINAFGHFTNFSIPFQPNHSFHILYGNNEAGKSTLLRSITQLLYGIPHNSKDSFLHPNSKLRIGGTISNSGGESLSFYRRKGKTKTLLGEDGQALPDHSLLPYMNVLSEDTFRSMFALNHETLREGGETLLQSHGNVGESLFAAASGLNAIKNVMIGLESESKNLYKAGGSKPPINELIRKEKDLTKKINDSLMLARQWKELEKEYKDGQASLAELREKYAQVNAAIKKLEKVRTAHPKIMERNRLMEELAKYEAVPNLPIDCSLQRINLSKTIHDCADAVRSANQEAKQLRAKLEEIEVDERILQQESIIRSLNSDIGAYEKEQRDYEAIKGSAENRLNQINDLLAYMGAGEMEQMERFRILPSRKRDIRSLHEAHGLLEKSIADLRQRISVLEEIVAQKQRECEEFGEVHAVDDLLSALSAAHEEGRLGQRITEKEMTVAEMHRNIDAELTFLPIWKGSREDFSILQIRILDETIQKFIEEERIQKEEILSWIQKINTEEELLEAARMNLRNLEASTIIPTEEHLKDARDARDAGWELVRQTLEGKEVEVEAITLYAGKETLADVYESRSRKADELADVMRHESAKVGMKQKYLNDIEGASKRIEGYKHTLNHLHEEERQFKEKWKSVWLEYGMNPLSPQEMKAWMAKYKEIKQLLSACKKEEDSCALLLQKSKHLKERLYEALSSIKPLEESYEKYSLESLLKEASVFKDKESARINEKKAIETEWLNRKADLAKLEEELKVKVREFDEWKIDWQEAITPLNLDAASSTESALEQIERYDRCINLYDEWSELNIKMDASMRFVKDYEDKVEAILDQVGWPKPVNIQSLVFNLAEALRQQQQNQRDEKEWQSQLEKRLAEYETASSKKKSAEASMQSLFELAGVETEEQLQAVEEQFEKKQELIRKVDGVMTILQEVAGGQSVHELEREVMEQDMDLLEVHLAELKLELTEIDENRSMANQAFGVCKKEYEEKIQGNSVSTVIATEERESIVAELSNLCEQYVEKRLAVMILQKGIEYYRAQNQNPILTRASDLFARLTLYSFEGLTVDYNEKDEEVLLGVKNGEKVGIEAMSDGTKDQLYLALRVASIEKYCEENEPIPFIVDDILVHFDNDRSKITLAILRELSQKTQVIFFTHHAHLVDLIGESMGENEYQLIEVNKEAVMQ</sequence>
<feature type="coiled-coil region" evidence="1">
    <location>
        <begin position="205"/>
        <end position="239"/>
    </location>
</feature>